<dbReference type="Gene3D" id="3.40.50.1110">
    <property type="entry name" value="SGNH hydrolase"/>
    <property type="match status" value="1"/>
</dbReference>
<dbReference type="Pfam" id="PF00657">
    <property type="entry name" value="Lipase_GDSL"/>
    <property type="match status" value="1"/>
</dbReference>
<dbReference type="SUPFAM" id="SSF52266">
    <property type="entry name" value="SGNH hydrolase"/>
    <property type="match status" value="1"/>
</dbReference>
<dbReference type="EMBL" id="CP032626">
    <property type="protein sequence ID" value="AYF92564.1"/>
    <property type="molecule type" value="Genomic_DNA"/>
</dbReference>
<organism evidence="2 3">
    <name type="scientific">Apilactobacillus bombintestini</name>
    <dbReference type="NCBI Taxonomy" id="2419772"/>
    <lineage>
        <taxon>Bacteria</taxon>
        <taxon>Bacillati</taxon>
        <taxon>Bacillota</taxon>
        <taxon>Bacilli</taxon>
        <taxon>Lactobacillales</taxon>
        <taxon>Lactobacillaceae</taxon>
        <taxon>Apilactobacillus</taxon>
    </lineage>
</organism>
<evidence type="ECO:0000313" key="2">
    <source>
        <dbReference type="EMBL" id="AYF92564.1"/>
    </source>
</evidence>
<dbReference type="KEGG" id="abom:D7I45_03285"/>
<proteinExistence type="predicted"/>
<evidence type="ECO:0000313" key="3">
    <source>
        <dbReference type="Proteomes" id="UP000272003"/>
    </source>
</evidence>
<dbReference type="PANTHER" id="PTHR30383">
    <property type="entry name" value="THIOESTERASE 1/PROTEASE 1/LYSOPHOSPHOLIPASE L1"/>
    <property type="match status" value="1"/>
</dbReference>
<feature type="coiled-coil region" evidence="1">
    <location>
        <begin position="158"/>
        <end position="185"/>
    </location>
</feature>
<dbReference type="InterPro" id="IPR036514">
    <property type="entry name" value="SGNH_hydro_sf"/>
</dbReference>
<sequence length="307" mass="35189">MVFHNLFCKGICIMKKKFSLLLLFLILIVCVSSVGYVKYHSNENNNAAKIEKIKNKDLKIVALGDSLTQGVGDPTNKGGYVSRIQNKLKDNGFKKITTYNYGIAGQRSDQINKRINNNTNNLSSQLEKANLITLTVGGNDLLQGLQKNALVDSHDTFEKNMDREVQKYKDNLSILLKNIRKYNNKAPVYIFGIYNPIYVYFANVSVINEYVGQINDITQNQIANNYKMHFVDISFLSYGQYNTKEKQRKLRDMNQDTSPFDVNKLSNANGEINDYISPKDHFHPNNLGYNYMTNQLFSKINKFNDWG</sequence>
<accession>A0A387APF2</accession>
<reference evidence="2 3" key="1">
    <citation type="submission" date="2018-09" db="EMBL/GenBank/DDBJ databases">
        <title>Genome sequencing of strain BHWM-4.</title>
        <authorList>
            <person name="Heo J."/>
            <person name="Kim S.-J."/>
            <person name="Kwon S.-W."/>
        </authorList>
    </citation>
    <scope>NUCLEOTIDE SEQUENCE [LARGE SCALE GENOMIC DNA]</scope>
    <source>
        <strain evidence="2 3">BHWM-4</strain>
    </source>
</reference>
<evidence type="ECO:0000256" key="1">
    <source>
        <dbReference type="SAM" id="Coils"/>
    </source>
</evidence>
<protein>
    <submittedName>
        <fullName evidence="2">Lipase</fullName>
    </submittedName>
</protein>
<dbReference type="OrthoDB" id="252349at2"/>
<dbReference type="InterPro" id="IPR001087">
    <property type="entry name" value="GDSL"/>
</dbReference>
<dbReference type="Proteomes" id="UP000272003">
    <property type="component" value="Chromosome"/>
</dbReference>
<dbReference type="PANTHER" id="PTHR30383:SF27">
    <property type="entry name" value="SPORE GERMINATION LIPASE LIPC"/>
    <property type="match status" value="1"/>
</dbReference>
<gene>
    <name evidence="2" type="ORF">D7I45_03285</name>
</gene>
<name>A0A387APF2_9LACO</name>
<keyword evidence="1" id="KW-0175">Coiled coil</keyword>
<dbReference type="AlphaFoldDB" id="A0A387APF2"/>
<dbReference type="InterPro" id="IPR051532">
    <property type="entry name" value="Ester_Hydrolysis_Enzymes"/>
</dbReference>
<dbReference type="GO" id="GO:0004622">
    <property type="term" value="F:phosphatidylcholine lysophospholipase activity"/>
    <property type="evidence" value="ECO:0007669"/>
    <property type="project" value="TreeGrafter"/>
</dbReference>
<keyword evidence="3" id="KW-1185">Reference proteome</keyword>